<dbReference type="Pfam" id="PF00334">
    <property type="entry name" value="NDK"/>
    <property type="match status" value="1"/>
</dbReference>
<name>A0A3A4NM52_ABYX5</name>
<comment type="similarity">
    <text evidence="2 11 12 13">Belongs to the NDK family.</text>
</comment>
<evidence type="ECO:0000256" key="14">
    <source>
        <dbReference type="RuleBase" id="RU004013"/>
    </source>
</evidence>
<comment type="subcellular location">
    <subcellularLocation>
        <location evidence="11">Cytoplasm</location>
    </subcellularLocation>
</comment>
<dbReference type="InterPro" id="IPR036850">
    <property type="entry name" value="NDK-like_dom_sf"/>
</dbReference>
<comment type="caution">
    <text evidence="16">The sequence shown here is derived from an EMBL/GenBank/DDBJ whole genome shotgun (WGS) entry which is preliminary data.</text>
</comment>
<evidence type="ECO:0000256" key="7">
    <source>
        <dbReference type="ARBA" id="ARBA00022777"/>
    </source>
</evidence>
<dbReference type="PROSITE" id="PS00469">
    <property type="entry name" value="NDPK"/>
    <property type="match status" value="1"/>
</dbReference>
<organism evidence="16 17">
    <name type="scientific">Abyssobacteria bacterium (strain SURF_5)</name>
    <dbReference type="NCBI Taxonomy" id="2093360"/>
    <lineage>
        <taxon>Bacteria</taxon>
        <taxon>Pseudomonadati</taxon>
        <taxon>Candidatus Hydrogenedentota</taxon>
        <taxon>Candidatus Abyssobacteria</taxon>
    </lineage>
</organism>
<feature type="binding site" evidence="11 12">
    <location>
        <position position="91"/>
    </location>
    <ligand>
        <name>ATP</name>
        <dbReference type="ChEBI" id="CHEBI:30616"/>
    </ligand>
</feature>
<evidence type="ECO:0000256" key="10">
    <source>
        <dbReference type="ARBA" id="ARBA00023080"/>
    </source>
</evidence>
<sequence>MQTTLSIVKPDGFQKRLVGKIIQRYEEAGLELMAIERLHMSRQKAEGFYAVHKERPFFGELVEFMTSGPSVVMAWRGDNAIDVVREINGATDPKKAVPNTIRALWGANIQNNIVHGSDSPQTAKFEVGYFFPGLA</sequence>
<evidence type="ECO:0000256" key="11">
    <source>
        <dbReference type="HAMAP-Rule" id="MF_00451"/>
    </source>
</evidence>
<dbReference type="PANTHER" id="PTHR11349">
    <property type="entry name" value="NUCLEOSIDE DIPHOSPHATE KINASE"/>
    <property type="match status" value="1"/>
</dbReference>
<dbReference type="Proteomes" id="UP000265882">
    <property type="component" value="Unassembled WGS sequence"/>
</dbReference>
<keyword evidence="4 11" id="KW-0808">Transferase</keyword>
<dbReference type="GO" id="GO:0006241">
    <property type="term" value="P:CTP biosynthetic process"/>
    <property type="evidence" value="ECO:0007669"/>
    <property type="project" value="UniProtKB-UniRule"/>
</dbReference>
<dbReference type="GO" id="GO:0004550">
    <property type="term" value="F:nucleoside diphosphate kinase activity"/>
    <property type="evidence" value="ECO:0007669"/>
    <property type="project" value="UniProtKB-UniRule"/>
</dbReference>
<feature type="binding site" evidence="11 12">
    <location>
        <position position="102"/>
    </location>
    <ligand>
        <name>ATP</name>
        <dbReference type="ChEBI" id="CHEBI:30616"/>
    </ligand>
</feature>
<feature type="binding site" evidence="11 12">
    <location>
        <position position="9"/>
    </location>
    <ligand>
        <name>ATP</name>
        <dbReference type="ChEBI" id="CHEBI:30616"/>
    </ligand>
</feature>
<keyword evidence="10 11" id="KW-0546">Nucleotide metabolism</keyword>
<dbReference type="PROSITE" id="PS51374">
    <property type="entry name" value="NDPK_LIKE"/>
    <property type="match status" value="1"/>
</dbReference>
<evidence type="ECO:0000256" key="6">
    <source>
        <dbReference type="ARBA" id="ARBA00022741"/>
    </source>
</evidence>
<keyword evidence="5 11" id="KW-0479">Metal-binding</keyword>
<feature type="binding site" evidence="11 12">
    <location>
        <position position="85"/>
    </location>
    <ligand>
        <name>ATP</name>
        <dbReference type="ChEBI" id="CHEBI:30616"/>
    </ligand>
</feature>
<comment type="catalytic activity">
    <reaction evidence="11">
        <text>a ribonucleoside 5'-diphosphate + ATP = a ribonucleoside 5'-triphosphate + ADP</text>
        <dbReference type="Rhea" id="RHEA:18113"/>
        <dbReference type="ChEBI" id="CHEBI:30616"/>
        <dbReference type="ChEBI" id="CHEBI:57930"/>
        <dbReference type="ChEBI" id="CHEBI:61557"/>
        <dbReference type="ChEBI" id="CHEBI:456216"/>
        <dbReference type="EC" id="2.7.4.6"/>
    </reaction>
</comment>
<dbReference type="AlphaFoldDB" id="A0A3A4NM52"/>
<feature type="active site" description="Pros-phosphohistidine intermediate" evidence="11 12">
    <location>
        <position position="115"/>
    </location>
</feature>
<reference evidence="16 17" key="1">
    <citation type="journal article" date="2017" name="ISME J.">
        <title>Energy and carbon metabolisms in a deep terrestrial subsurface fluid microbial community.</title>
        <authorList>
            <person name="Momper L."/>
            <person name="Jungbluth S.P."/>
            <person name="Lee M.D."/>
            <person name="Amend J.P."/>
        </authorList>
    </citation>
    <scope>NUCLEOTIDE SEQUENCE [LARGE SCALE GENOMIC DNA]</scope>
    <source>
        <strain evidence="16">SURF_5</strain>
    </source>
</reference>
<evidence type="ECO:0000256" key="5">
    <source>
        <dbReference type="ARBA" id="ARBA00022723"/>
    </source>
</evidence>
<dbReference type="InterPro" id="IPR001564">
    <property type="entry name" value="Nucleoside_diP_kinase"/>
</dbReference>
<evidence type="ECO:0000256" key="4">
    <source>
        <dbReference type="ARBA" id="ARBA00022679"/>
    </source>
</evidence>
<gene>
    <name evidence="11" type="primary">ndk</name>
    <name evidence="16" type="ORF">C4520_09750</name>
</gene>
<comment type="catalytic activity">
    <reaction evidence="11 14">
        <text>a 2'-deoxyribonucleoside 5'-diphosphate + ATP = a 2'-deoxyribonucleoside 5'-triphosphate + ADP</text>
        <dbReference type="Rhea" id="RHEA:44640"/>
        <dbReference type="ChEBI" id="CHEBI:30616"/>
        <dbReference type="ChEBI" id="CHEBI:61560"/>
        <dbReference type="ChEBI" id="CHEBI:73316"/>
        <dbReference type="ChEBI" id="CHEBI:456216"/>
        <dbReference type="EC" id="2.7.4.6"/>
    </reaction>
</comment>
<keyword evidence="7 11" id="KW-0418">Kinase</keyword>
<feature type="domain" description="Nucleoside diphosphate kinase-like" evidence="15">
    <location>
        <begin position="1"/>
        <end position="134"/>
    </location>
</feature>
<protein>
    <recommendedName>
        <fullName evidence="11 14">Nucleoside diphosphate kinase</fullName>
        <shortName evidence="11">NDK</shortName>
        <shortName evidence="11">NDP kinase</shortName>
        <ecNumber evidence="11 14">2.7.4.6</ecNumber>
    </recommendedName>
    <alternativeName>
        <fullName evidence="11">Nucleoside-2-P kinase</fullName>
    </alternativeName>
</protein>
<proteinExistence type="inferred from homology"/>
<feature type="binding site" evidence="11 12">
    <location>
        <position position="112"/>
    </location>
    <ligand>
        <name>ATP</name>
        <dbReference type="ChEBI" id="CHEBI:30616"/>
    </ligand>
</feature>
<dbReference type="Gene3D" id="3.30.70.141">
    <property type="entry name" value="Nucleoside diphosphate kinase-like domain"/>
    <property type="match status" value="1"/>
</dbReference>
<comment type="cofactor">
    <cofactor evidence="1 11">
        <name>Mg(2+)</name>
        <dbReference type="ChEBI" id="CHEBI:18420"/>
    </cofactor>
</comment>
<accession>A0A3A4NM52</accession>
<dbReference type="CDD" id="cd04413">
    <property type="entry name" value="NDPk_I"/>
    <property type="match status" value="1"/>
</dbReference>
<dbReference type="NCBIfam" id="NF001908">
    <property type="entry name" value="PRK00668.1"/>
    <property type="match status" value="1"/>
</dbReference>
<evidence type="ECO:0000256" key="2">
    <source>
        <dbReference type="ARBA" id="ARBA00008142"/>
    </source>
</evidence>
<evidence type="ECO:0000256" key="12">
    <source>
        <dbReference type="PROSITE-ProRule" id="PRU00706"/>
    </source>
</evidence>
<dbReference type="InterPro" id="IPR023005">
    <property type="entry name" value="Nucleoside_diP_kinase_AS"/>
</dbReference>
<keyword evidence="6 11" id="KW-0547">Nucleotide-binding</keyword>
<evidence type="ECO:0000256" key="8">
    <source>
        <dbReference type="ARBA" id="ARBA00022840"/>
    </source>
</evidence>
<dbReference type="EMBL" id="QZKU01000067">
    <property type="protein sequence ID" value="RJP21567.1"/>
    <property type="molecule type" value="Genomic_DNA"/>
</dbReference>
<evidence type="ECO:0000256" key="13">
    <source>
        <dbReference type="RuleBase" id="RU004011"/>
    </source>
</evidence>
<evidence type="ECO:0000259" key="15">
    <source>
        <dbReference type="SMART" id="SM00562"/>
    </source>
</evidence>
<dbReference type="HAMAP" id="MF_00451">
    <property type="entry name" value="NDP_kinase"/>
    <property type="match status" value="1"/>
</dbReference>
<keyword evidence="11" id="KW-0963">Cytoplasm</keyword>
<evidence type="ECO:0000256" key="9">
    <source>
        <dbReference type="ARBA" id="ARBA00022842"/>
    </source>
</evidence>
<evidence type="ECO:0000256" key="3">
    <source>
        <dbReference type="ARBA" id="ARBA00022553"/>
    </source>
</evidence>
<dbReference type="InterPro" id="IPR034907">
    <property type="entry name" value="NDK-like_dom"/>
</dbReference>
<evidence type="ECO:0000313" key="17">
    <source>
        <dbReference type="Proteomes" id="UP000265882"/>
    </source>
</evidence>
<dbReference type="GO" id="GO:0005524">
    <property type="term" value="F:ATP binding"/>
    <property type="evidence" value="ECO:0007669"/>
    <property type="project" value="UniProtKB-UniRule"/>
</dbReference>
<dbReference type="SMART" id="SM00562">
    <property type="entry name" value="NDK"/>
    <property type="match status" value="1"/>
</dbReference>
<dbReference type="GO" id="GO:0046872">
    <property type="term" value="F:metal ion binding"/>
    <property type="evidence" value="ECO:0007669"/>
    <property type="project" value="UniProtKB-KW"/>
</dbReference>
<dbReference type="EC" id="2.7.4.6" evidence="11 14"/>
<dbReference type="GO" id="GO:0005737">
    <property type="term" value="C:cytoplasm"/>
    <property type="evidence" value="ECO:0007669"/>
    <property type="project" value="UniProtKB-SubCell"/>
</dbReference>
<comment type="function">
    <text evidence="11">Major role in the synthesis of nucleoside triphosphates other than ATP. The ATP gamma phosphate is transferred to the NDP beta phosphate via a ping-pong mechanism, using a phosphorylated active-site intermediate.</text>
</comment>
<dbReference type="FunFam" id="3.30.70.141:FF:000017">
    <property type="entry name" value="Nucleoside diphosphate kinase"/>
    <property type="match status" value="1"/>
</dbReference>
<keyword evidence="3 11" id="KW-0597">Phosphoprotein</keyword>
<dbReference type="GO" id="GO:0006228">
    <property type="term" value="P:UTP biosynthetic process"/>
    <property type="evidence" value="ECO:0007669"/>
    <property type="project" value="UniProtKB-UniRule"/>
</dbReference>
<dbReference type="PRINTS" id="PR01243">
    <property type="entry name" value="NUCDPKINASE"/>
</dbReference>
<dbReference type="SUPFAM" id="SSF54919">
    <property type="entry name" value="Nucleoside diphosphate kinase, NDK"/>
    <property type="match status" value="1"/>
</dbReference>
<keyword evidence="9 11" id="KW-0460">Magnesium</keyword>
<comment type="subunit">
    <text evidence="11">Homotetramer.</text>
</comment>
<evidence type="ECO:0000256" key="1">
    <source>
        <dbReference type="ARBA" id="ARBA00001946"/>
    </source>
</evidence>
<keyword evidence="8 11" id="KW-0067">ATP-binding</keyword>
<feature type="binding site" evidence="11 12">
    <location>
        <position position="57"/>
    </location>
    <ligand>
        <name>ATP</name>
        <dbReference type="ChEBI" id="CHEBI:30616"/>
    </ligand>
</feature>
<dbReference type="GO" id="GO:0006183">
    <property type="term" value="P:GTP biosynthetic process"/>
    <property type="evidence" value="ECO:0007669"/>
    <property type="project" value="UniProtKB-UniRule"/>
</dbReference>
<evidence type="ECO:0000313" key="16">
    <source>
        <dbReference type="EMBL" id="RJP21567.1"/>
    </source>
</evidence>